<evidence type="ECO:0000256" key="2">
    <source>
        <dbReference type="SAM" id="Phobius"/>
    </source>
</evidence>
<reference evidence="3 4" key="1">
    <citation type="submission" date="2020-11" db="EMBL/GenBank/DDBJ databases">
        <authorList>
            <person name="Lassalle F."/>
        </authorList>
    </citation>
    <scope>NUCLEOTIDE SEQUENCE [LARGE SCALE GENOMIC DNA]</scope>
    <source>
        <strain evidence="3 4">JC140</strain>
    </source>
</reference>
<sequence length="773" mass="82170">MADFVAVIRRAVDGLANNTPDMRTKVYDKARGAVRRQLENMKPTPSEELIRRQMDKLEAAILSVEAEHAEALPADDVAEAPVAAPVPPPYGEPAPEPEAAVPEEAQPSEPVEAEWPQEQASAIPSEEAPAYPEETASLPQEEHSNYYAPAGEAGVEAPVYEEQPVEEPQRVEPEWPSHDAESEWPPRTHEGDEPVYEEVSSDHTIDGGEPLQTAAIASDRIATWPESDTWEPLPEPGQAEPEADPFSGPDDRVGDSEIQGNEPQAWPVDDHAAAAGTSPAAADGWTWPPEEPVADTANNAWQEVPERAALSPETSEIPYTESQPGVVEAHFHEQTHAEADTVRMPPVSDLPELPIERYASDPANEFDDALRSQDEKSTGQSAKDNDPWNDLEELIGYNRDALPAENGAASAAVDDDGDMVPPPPRSYRVAPKKRNYAAPILALIGLLIVGAGGYALWINRDSITQIVGTSEPAATTEEPAPEEEVADAEPPATEETPPAGSEAPAVETAAPAGEDGAAADAKFTQRLLPDGTEVDEGPAATAATGEGQSVAQLNAPPATPSEAAPAEAAQAEPSATPADAAALSGEKMFLYEERLGQTAPTAIEGAVSWSLQREAGENGAQEPVVQGRINVPGRGLTALLTFKRNTDASLPASHLVEIVFAVPPGFEGGAIDSVQRIAMKQTEQDRGDALIAVPAKITDDFHMIALNDFPDARATNIELLRSRNWIDIPLAYRNGRRALLTLQKGEAGTQAFNDAIREWGTAGGGTPPAPTGQ</sequence>
<evidence type="ECO:0000313" key="3">
    <source>
        <dbReference type="EMBL" id="CAD7041966.1"/>
    </source>
</evidence>
<keyword evidence="2" id="KW-0812">Transmembrane</keyword>
<proteinExistence type="predicted"/>
<feature type="compositionally biased region" description="Basic and acidic residues" evidence="1">
    <location>
        <begin position="167"/>
        <end position="192"/>
    </location>
</feature>
<feature type="compositionally biased region" description="Pro residues" evidence="1">
    <location>
        <begin position="84"/>
        <end position="96"/>
    </location>
</feature>
<name>A0ABN7JQ57_9HYPH</name>
<dbReference type="Proteomes" id="UP000606921">
    <property type="component" value="Unassembled WGS sequence"/>
</dbReference>
<organism evidence="3 4">
    <name type="scientific">Pseudorhizobium endolithicum</name>
    <dbReference type="NCBI Taxonomy" id="1191678"/>
    <lineage>
        <taxon>Bacteria</taxon>
        <taxon>Pseudomonadati</taxon>
        <taxon>Pseudomonadota</taxon>
        <taxon>Alphaproteobacteria</taxon>
        <taxon>Hyphomicrobiales</taxon>
        <taxon>Rhizobiaceae</taxon>
        <taxon>Rhizobium/Agrobacterium group</taxon>
        <taxon>Pseudorhizobium</taxon>
    </lineage>
</organism>
<feature type="compositionally biased region" description="Low complexity" evidence="1">
    <location>
        <begin position="72"/>
        <end position="83"/>
    </location>
</feature>
<evidence type="ECO:0000313" key="4">
    <source>
        <dbReference type="Proteomes" id="UP000606921"/>
    </source>
</evidence>
<protein>
    <submittedName>
        <fullName evidence="3">Membrane protein</fullName>
    </submittedName>
</protein>
<keyword evidence="2" id="KW-0472">Membrane</keyword>
<dbReference type="EMBL" id="CABFWF030000012">
    <property type="protein sequence ID" value="CAD7041966.1"/>
    <property type="molecule type" value="Genomic_DNA"/>
</dbReference>
<gene>
    <name evidence="3" type="ORF">REJC140_01074</name>
</gene>
<feature type="region of interest" description="Disordered" evidence="1">
    <location>
        <begin position="470"/>
        <end position="517"/>
    </location>
</feature>
<feature type="transmembrane region" description="Helical" evidence="2">
    <location>
        <begin position="436"/>
        <end position="457"/>
    </location>
</feature>
<feature type="region of interest" description="Disordered" evidence="1">
    <location>
        <begin position="72"/>
        <end position="209"/>
    </location>
</feature>
<feature type="region of interest" description="Disordered" evidence="1">
    <location>
        <begin position="407"/>
        <end position="427"/>
    </location>
</feature>
<keyword evidence="2" id="KW-1133">Transmembrane helix</keyword>
<feature type="region of interest" description="Disordered" evidence="1">
    <location>
        <begin position="221"/>
        <end position="349"/>
    </location>
</feature>
<feature type="compositionally biased region" description="Low complexity" evidence="1">
    <location>
        <begin position="560"/>
        <end position="580"/>
    </location>
</feature>
<accession>A0ABN7JQ57</accession>
<feature type="region of interest" description="Disordered" evidence="1">
    <location>
        <begin position="530"/>
        <end position="580"/>
    </location>
</feature>
<feature type="compositionally biased region" description="Basic and acidic residues" evidence="1">
    <location>
        <begin position="329"/>
        <end position="341"/>
    </location>
</feature>
<feature type="region of interest" description="Disordered" evidence="1">
    <location>
        <begin position="369"/>
        <end position="389"/>
    </location>
</feature>
<keyword evidence="4" id="KW-1185">Reference proteome</keyword>
<dbReference type="RefSeq" id="WP_142593002.1">
    <property type="nucleotide sequence ID" value="NZ_CABFWF030000012.1"/>
</dbReference>
<feature type="compositionally biased region" description="Low complexity" evidence="1">
    <location>
        <begin position="273"/>
        <end position="282"/>
    </location>
</feature>
<comment type="caution">
    <text evidence="3">The sequence shown here is derived from an EMBL/GenBank/DDBJ whole genome shotgun (WGS) entry which is preliminary data.</text>
</comment>
<evidence type="ECO:0000256" key="1">
    <source>
        <dbReference type="SAM" id="MobiDB-lite"/>
    </source>
</evidence>
<feature type="compositionally biased region" description="Low complexity" evidence="1">
    <location>
        <begin position="97"/>
        <end position="114"/>
    </location>
</feature>
<feature type="compositionally biased region" description="Low complexity" evidence="1">
    <location>
        <begin position="488"/>
        <end position="517"/>
    </location>
</feature>